<proteinExistence type="predicted"/>
<reference evidence="2 3" key="1">
    <citation type="submission" date="2020-08" db="EMBL/GenBank/DDBJ databases">
        <title>Sequencing the genomes of 1000 actinobacteria strains.</title>
        <authorList>
            <person name="Klenk H.-P."/>
        </authorList>
    </citation>
    <scope>NUCLEOTIDE SEQUENCE [LARGE SCALE GENOMIC DNA]</scope>
    <source>
        <strain evidence="2 3">DSM 45584</strain>
    </source>
</reference>
<evidence type="ECO:0008006" key="4">
    <source>
        <dbReference type="Google" id="ProtNLM"/>
    </source>
</evidence>
<dbReference type="Proteomes" id="UP000584374">
    <property type="component" value="Unassembled WGS sequence"/>
</dbReference>
<dbReference type="AlphaFoldDB" id="A0A840Q5P2"/>
<evidence type="ECO:0000313" key="3">
    <source>
        <dbReference type="Proteomes" id="UP000584374"/>
    </source>
</evidence>
<organism evidence="2 3">
    <name type="scientific">Saccharopolyspora phatthalungensis</name>
    <dbReference type="NCBI Taxonomy" id="664693"/>
    <lineage>
        <taxon>Bacteria</taxon>
        <taxon>Bacillati</taxon>
        <taxon>Actinomycetota</taxon>
        <taxon>Actinomycetes</taxon>
        <taxon>Pseudonocardiales</taxon>
        <taxon>Pseudonocardiaceae</taxon>
        <taxon>Saccharopolyspora</taxon>
    </lineage>
</organism>
<sequence>MLTTEQIAAAEFQSVRRAQDRLAQLRALGVVFGFRESYRDGGTSQTRFALGYLGARAMAAQRAEKPPTRPAHQRALERLAWWPKLGHQLGVNGFFCHLAAHARRSQTDVGGTGDDSAGCGLGQWWSEQRCTEFFWNSAVKLRPDGYGCWAERGRWVRFFLEYDTGTEALSKVTRKISDYSAFPTHSFGVLLFSVHSAKREIALRQALRRAAGTGRPPLVIATTTRDQEHPDGPAGPVWAVWSQGHGNAVARRYRLAELPQRGPRIEPHAPWLGQPYSEAAFDPQDQQLVRLAEDRPPATVPTHQPAADVRGGDVDDDVMLYDDEDPDDEYEHRIA</sequence>
<evidence type="ECO:0000313" key="2">
    <source>
        <dbReference type="EMBL" id="MBB5153695.1"/>
    </source>
</evidence>
<keyword evidence="3" id="KW-1185">Reference proteome</keyword>
<evidence type="ECO:0000256" key="1">
    <source>
        <dbReference type="SAM" id="MobiDB-lite"/>
    </source>
</evidence>
<comment type="caution">
    <text evidence="2">The sequence shown here is derived from an EMBL/GenBank/DDBJ whole genome shotgun (WGS) entry which is preliminary data.</text>
</comment>
<name>A0A840Q5P2_9PSEU</name>
<dbReference type="EMBL" id="JACHIW010000001">
    <property type="protein sequence ID" value="MBB5153695.1"/>
    <property type="molecule type" value="Genomic_DNA"/>
</dbReference>
<protein>
    <recommendedName>
        <fullName evidence="4">Replication-relaxation</fullName>
    </recommendedName>
</protein>
<dbReference type="InterPro" id="IPR025855">
    <property type="entry name" value="Replic_Relax"/>
</dbReference>
<feature type="region of interest" description="Disordered" evidence="1">
    <location>
        <begin position="295"/>
        <end position="335"/>
    </location>
</feature>
<feature type="compositionally biased region" description="Acidic residues" evidence="1">
    <location>
        <begin position="314"/>
        <end position="329"/>
    </location>
</feature>
<dbReference type="Pfam" id="PF13814">
    <property type="entry name" value="Replic_Relax"/>
    <property type="match status" value="1"/>
</dbReference>
<accession>A0A840Q5P2</accession>
<gene>
    <name evidence="2" type="ORF">BJ970_001229</name>
</gene>